<dbReference type="InterPro" id="IPR015424">
    <property type="entry name" value="PyrdxlP-dep_Trfase"/>
</dbReference>
<evidence type="ECO:0000313" key="13">
    <source>
        <dbReference type="Proteomes" id="UP000830116"/>
    </source>
</evidence>
<comment type="catalytic activity">
    <reaction evidence="9">
        <text>(sulfur carrier)-H + L-cysteine = (sulfur carrier)-SH + L-alanine</text>
        <dbReference type="Rhea" id="RHEA:43892"/>
        <dbReference type="Rhea" id="RHEA-COMP:14737"/>
        <dbReference type="Rhea" id="RHEA-COMP:14739"/>
        <dbReference type="ChEBI" id="CHEBI:29917"/>
        <dbReference type="ChEBI" id="CHEBI:35235"/>
        <dbReference type="ChEBI" id="CHEBI:57972"/>
        <dbReference type="ChEBI" id="CHEBI:64428"/>
        <dbReference type="EC" id="2.8.1.7"/>
    </reaction>
</comment>
<dbReference type="RefSeq" id="WP_243538717.1">
    <property type="nucleotide sequence ID" value="NZ_CP093442.1"/>
</dbReference>
<dbReference type="InterPro" id="IPR015422">
    <property type="entry name" value="PyrdxlP-dep_Trfase_small"/>
</dbReference>
<dbReference type="Gene3D" id="3.90.1150.10">
    <property type="entry name" value="Aspartate Aminotransferase, domain 1"/>
    <property type="match status" value="1"/>
</dbReference>
<feature type="domain" description="Aminotransferase class V" evidence="11">
    <location>
        <begin position="8"/>
        <end position="376"/>
    </location>
</feature>
<keyword evidence="13" id="KW-1185">Reference proteome</keyword>
<protein>
    <recommendedName>
        <fullName evidence="3">cysteine desulfurase</fullName>
        <ecNumber evidence="3">2.8.1.7</ecNumber>
    </recommendedName>
</protein>
<gene>
    <name evidence="12" type="ORF">MNR06_03790</name>
</gene>
<keyword evidence="8" id="KW-0411">Iron-sulfur</keyword>
<proteinExistence type="inferred from homology"/>
<name>A0ABY4CAT5_9BACT</name>
<keyword evidence="6" id="KW-0663">Pyridoxal phosphate</keyword>
<dbReference type="InterPro" id="IPR000192">
    <property type="entry name" value="Aminotrans_V_dom"/>
</dbReference>
<accession>A0ABY4CAT5</accession>
<dbReference type="PANTHER" id="PTHR11601:SF34">
    <property type="entry name" value="CYSTEINE DESULFURASE"/>
    <property type="match status" value="1"/>
</dbReference>
<evidence type="ECO:0000256" key="1">
    <source>
        <dbReference type="ARBA" id="ARBA00001933"/>
    </source>
</evidence>
<evidence type="ECO:0000256" key="3">
    <source>
        <dbReference type="ARBA" id="ARBA00012239"/>
    </source>
</evidence>
<keyword evidence="4" id="KW-0808">Transferase</keyword>
<evidence type="ECO:0000256" key="5">
    <source>
        <dbReference type="ARBA" id="ARBA00022723"/>
    </source>
</evidence>
<evidence type="ECO:0000256" key="7">
    <source>
        <dbReference type="ARBA" id="ARBA00023004"/>
    </source>
</evidence>
<comment type="cofactor">
    <cofactor evidence="1 10">
        <name>pyridoxal 5'-phosphate</name>
        <dbReference type="ChEBI" id="CHEBI:597326"/>
    </cofactor>
</comment>
<dbReference type="Pfam" id="PF00266">
    <property type="entry name" value="Aminotran_5"/>
    <property type="match status" value="1"/>
</dbReference>
<keyword evidence="7" id="KW-0408">Iron</keyword>
<dbReference type="EMBL" id="CP093442">
    <property type="protein sequence ID" value="UOF02076.1"/>
    <property type="molecule type" value="Genomic_DNA"/>
</dbReference>
<dbReference type="InterPro" id="IPR020578">
    <property type="entry name" value="Aminotrans_V_PyrdxlP_BS"/>
</dbReference>
<evidence type="ECO:0000313" key="12">
    <source>
        <dbReference type="EMBL" id="UOF02076.1"/>
    </source>
</evidence>
<dbReference type="PANTHER" id="PTHR11601">
    <property type="entry name" value="CYSTEINE DESULFURYLASE FAMILY MEMBER"/>
    <property type="match status" value="1"/>
</dbReference>
<evidence type="ECO:0000256" key="9">
    <source>
        <dbReference type="ARBA" id="ARBA00050776"/>
    </source>
</evidence>
<comment type="similarity">
    <text evidence="2">Belongs to the class-V pyridoxal-phosphate-dependent aminotransferase family. NifS/IscS subfamily.</text>
</comment>
<evidence type="ECO:0000256" key="10">
    <source>
        <dbReference type="RuleBase" id="RU004504"/>
    </source>
</evidence>
<dbReference type="InterPro" id="IPR016454">
    <property type="entry name" value="Cysteine_dSase"/>
</dbReference>
<sequence>MTQTKIFHYFDHNATTPVCKEVLEALPELATAWGNPSSIHWGGRMPKNILRDARKAVADAVGVSPLEIVFTSGGSEANNTVLKGLFEYYQTAPFLSPEQSRRTHYMCSSVEHPSIIKAMDHLKSLGARVDFIPVNRQGQIDLKFFEEHLSEETALVSVMFANNETGTLFPIKEMAKMAHAKGALFHTDAVQAFGKLPLNLKELEVDFASFSGHKFYSVKGSGFLYSRKGSNFSSLINGGGQERHRRGGTENTLGIGALGVVAKRVNLIADKAKELTVLRDYMEKRILTEISEVTITAGESARLPNTSSLVLNGVDGETMLMALDIKGYAVSTGAACSSGNPEPSPVLLAMGLSRAEAQNSLRVSLGWDTTLEQVDGFIENLKTVVNRLRSLRSDEGDSTHV</sequence>
<evidence type="ECO:0000256" key="6">
    <source>
        <dbReference type="ARBA" id="ARBA00022898"/>
    </source>
</evidence>
<evidence type="ECO:0000256" key="4">
    <source>
        <dbReference type="ARBA" id="ARBA00022679"/>
    </source>
</evidence>
<evidence type="ECO:0000256" key="2">
    <source>
        <dbReference type="ARBA" id="ARBA00006490"/>
    </source>
</evidence>
<dbReference type="SUPFAM" id="SSF53383">
    <property type="entry name" value="PLP-dependent transferases"/>
    <property type="match status" value="1"/>
</dbReference>
<dbReference type="Gene3D" id="3.40.640.10">
    <property type="entry name" value="Type I PLP-dependent aspartate aminotransferase-like (Major domain)"/>
    <property type="match status" value="1"/>
</dbReference>
<reference evidence="12" key="1">
    <citation type="submission" date="2022-03" db="EMBL/GenBank/DDBJ databases">
        <title>Genome Identification and Characterization of new species Bdellovibrio reynosense LBG001 sp. nov. from a Mexico soil sample.</title>
        <authorList>
            <person name="Camilli A."/>
            <person name="Ajao Y."/>
            <person name="Guo X."/>
        </authorList>
    </citation>
    <scope>NUCLEOTIDE SEQUENCE</scope>
    <source>
        <strain evidence="12">LBG001</strain>
    </source>
</reference>
<keyword evidence="5" id="KW-0479">Metal-binding</keyword>
<dbReference type="EC" id="2.8.1.7" evidence="3"/>
<evidence type="ECO:0000256" key="8">
    <source>
        <dbReference type="ARBA" id="ARBA00023014"/>
    </source>
</evidence>
<dbReference type="Proteomes" id="UP000830116">
    <property type="component" value="Chromosome"/>
</dbReference>
<evidence type="ECO:0000259" key="11">
    <source>
        <dbReference type="Pfam" id="PF00266"/>
    </source>
</evidence>
<dbReference type="Gene3D" id="1.10.260.50">
    <property type="match status" value="1"/>
</dbReference>
<organism evidence="12 13">
    <name type="scientific">Bdellovibrio reynosensis</name>
    <dbReference type="NCBI Taxonomy" id="2835041"/>
    <lineage>
        <taxon>Bacteria</taxon>
        <taxon>Pseudomonadati</taxon>
        <taxon>Bdellovibrionota</taxon>
        <taxon>Bdellovibrionia</taxon>
        <taxon>Bdellovibrionales</taxon>
        <taxon>Pseudobdellovibrionaceae</taxon>
        <taxon>Bdellovibrio</taxon>
    </lineage>
</organism>
<dbReference type="InterPro" id="IPR015421">
    <property type="entry name" value="PyrdxlP-dep_Trfase_major"/>
</dbReference>
<dbReference type="PIRSF" id="PIRSF005572">
    <property type="entry name" value="NifS"/>
    <property type="match status" value="1"/>
</dbReference>
<dbReference type="PROSITE" id="PS00595">
    <property type="entry name" value="AA_TRANSFER_CLASS_5"/>
    <property type="match status" value="1"/>
</dbReference>